<feature type="compositionally biased region" description="Basic and acidic residues" evidence="1">
    <location>
        <begin position="68"/>
        <end position="77"/>
    </location>
</feature>
<evidence type="ECO:0000313" key="4">
    <source>
        <dbReference type="Proteomes" id="UP000014760"/>
    </source>
</evidence>
<reference evidence="2 4" key="2">
    <citation type="journal article" date="2013" name="Nature">
        <title>Insights into bilaterian evolution from three spiralian genomes.</title>
        <authorList>
            <person name="Simakov O."/>
            <person name="Marletaz F."/>
            <person name="Cho S.J."/>
            <person name="Edsinger-Gonzales E."/>
            <person name="Havlak P."/>
            <person name="Hellsten U."/>
            <person name="Kuo D.H."/>
            <person name="Larsson T."/>
            <person name="Lv J."/>
            <person name="Arendt D."/>
            <person name="Savage R."/>
            <person name="Osoegawa K."/>
            <person name="de Jong P."/>
            <person name="Grimwood J."/>
            <person name="Chapman J.A."/>
            <person name="Shapiro H."/>
            <person name="Aerts A."/>
            <person name="Otillar R.P."/>
            <person name="Terry A.Y."/>
            <person name="Boore J.L."/>
            <person name="Grigoriev I.V."/>
            <person name="Lindberg D.R."/>
            <person name="Seaver E.C."/>
            <person name="Weisblat D.A."/>
            <person name="Putnam N.H."/>
            <person name="Rokhsar D.S."/>
        </authorList>
    </citation>
    <scope>NUCLEOTIDE SEQUENCE</scope>
    <source>
        <strain evidence="2 4">I ESC-2004</strain>
    </source>
</reference>
<dbReference type="EnsemblMetazoa" id="CapteT195970">
    <property type="protein sequence ID" value="CapteP195970"/>
    <property type="gene ID" value="CapteG195970"/>
</dbReference>
<evidence type="ECO:0000313" key="3">
    <source>
        <dbReference type="EnsemblMetazoa" id="CapteP195970"/>
    </source>
</evidence>
<gene>
    <name evidence="2" type="ORF">CAPTEDRAFT_195970</name>
</gene>
<feature type="compositionally biased region" description="Basic and acidic residues" evidence="1">
    <location>
        <begin position="10"/>
        <end position="22"/>
    </location>
</feature>
<reference evidence="3" key="3">
    <citation type="submission" date="2015-06" db="UniProtKB">
        <authorList>
            <consortium name="EnsemblMetazoa"/>
        </authorList>
    </citation>
    <scope>IDENTIFICATION</scope>
</reference>
<feature type="compositionally biased region" description="Polar residues" evidence="1">
    <location>
        <begin position="78"/>
        <end position="91"/>
    </location>
</feature>
<sequence>MTGAQTKKNPRPDKLNVSDEVKAPAQESNSSDELFSVDNDYSGSDDESTKAVPALPPRLYLTEGEGSDDVHAGRDQDNVSLTDSNPLSTLQGEDGVKETVIEEDPYSIIPEDPYSMIPEDPYSIIPERTEALKEQEADTSEHNDPPYSTINEHQLNTKKTPVPGSDPDYDTVNEKSGWAAQSTNTSNEDLDLLEDGYQRLPGDVDPVYDTVFDEEVDRLFKPSKPARSMSLDTGMDQFKDEAIEEDPYSLPDLPPELPPRPAHLTRSASEGQIDQIGVQRKKPRKLPLAGIVNWAKGAKDKHAVLTGIEQPEIRHQRAQGLMNSCTKPGDTVILTFRGSRHSAMLVYDDILQKPVYLSFGAEESYKERGGGIKELAYDIYAFEDMLAEKNIVKLEGMDNKAILKKWRESIKGKTFNVVKVH</sequence>
<dbReference type="HOGENOM" id="CLU_652571_0_0_1"/>
<proteinExistence type="predicted"/>
<dbReference type="Proteomes" id="UP000014760">
    <property type="component" value="Unassembled WGS sequence"/>
</dbReference>
<dbReference type="EMBL" id="KB308999">
    <property type="protein sequence ID" value="ELT95818.1"/>
    <property type="molecule type" value="Genomic_DNA"/>
</dbReference>
<evidence type="ECO:0000313" key="2">
    <source>
        <dbReference type="EMBL" id="ELT95818.1"/>
    </source>
</evidence>
<dbReference type="AlphaFoldDB" id="R7TPN3"/>
<feature type="region of interest" description="Disordered" evidence="1">
    <location>
        <begin position="1"/>
        <end position="188"/>
    </location>
</feature>
<dbReference type="EMBL" id="AMQN01028391">
    <property type="status" value="NOT_ANNOTATED_CDS"/>
    <property type="molecule type" value="Genomic_DNA"/>
</dbReference>
<accession>R7TPN3</accession>
<feature type="compositionally biased region" description="Polar residues" evidence="1">
    <location>
        <begin position="146"/>
        <end position="159"/>
    </location>
</feature>
<protein>
    <submittedName>
        <fullName evidence="2 3">Uncharacterized protein</fullName>
    </submittedName>
</protein>
<name>R7TPN3_CAPTE</name>
<feature type="compositionally biased region" description="Basic and acidic residues" evidence="1">
    <location>
        <begin position="127"/>
        <end position="144"/>
    </location>
</feature>
<keyword evidence="4" id="KW-1185">Reference proteome</keyword>
<reference evidence="4" key="1">
    <citation type="submission" date="2012-12" db="EMBL/GenBank/DDBJ databases">
        <authorList>
            <person name="Hellsten U."/>
            <person name="Grimwood J."/>
            <person name="Chapman J.A."/>
            <person name="Shapiro H."/>
            <person name="Aerts A."/>
            <person name="Otillar R.P."/>
            <person name="Terry A.Y."/>
            <person name="Boore J.L."/>
            <person name="Simakov O."/>
            <person name="Marletaz F."/>
            <person name="Cho S.-J."/>
            <person name="Edsinger-Gonzales E."/>
            <person name="Havlak P."/>
            <person name="Kuo D.-H."/>
            <person name="Larsson T."/>
            <person name="Lv J."/>
            <person name="Arendt D."/>
            <person name="Savage R."/>
            <person name="Osoegawa K."/>
            <person name="de Jong P."/>
            <person name="Lindberg D.R."/>
            <person name="Seaver E.C."/>
            <person name="Weisblat D.A."/>
            <person name="Putnam N.H."/>
            <person name="Grigoriev I.V."/>
            <person name="Rokhsar D.S."/>
        </authorList>
    </citation>
    <scope>NUCLEOTIDE SEQUENCE</scope>
    <source>
        <strain evidence="4">I ESC-2004</strain>
    </source>
</reference>
<evidence type="ECO:0000256" key="1">
    <source>
        <dbReference type="SAM" id="MobiDB-lite"/>
    </source>
</evidence>
<organism evidence="2">
    <name type="scientific">Capitella teleta</name>
    <name type="common">Polychaete worm</name>
    <dbReference type="NCBI Taxonomy" id="283909"/>
    <lineage>
        <taxon>Eukaryota</taxon>
        <taxon>Metazoa</taxon>
        <taxon>Spiralia</taxon>
        <taxon>Lophotrochozoa</taxon>
        <taxon>Annelida</taxon>
        <taxon>Polychaeta</taxon>
        <taxon>Sedentaria</taxon>
        <taxon>Scolecida</taxon>
        <taxon>Capitellidae</taxon>
        <taxon>Capitella</taxon>
    </lineage>
</organism>